<dbReference type="EMBL" id="JAVDXV010000013">
    <property type="protein sequence ID" value="MDR7336019.1"/>
    <property type="molecule type" value="Genomic_DNA"/>
</dbReference>
<accession>A0ABU2AFN9</accession>
<evidence type="ECO:0000313" key="3">
    <source>
        <dbReference type="Proteomes" id="UP001180825"/>
    </source>
</evidence>
<dbReference type="Proteomes" id="UP001180825">
    <property type="component" value="Unassembled WGS sequence"/>
</dbReference>
<evidence type="ECO:0000259" key="1">
    <source>
        <dbReference type="Pfam" id="PF04993"/>
    </source>
</evidence>
<name>A0ABU2AFN9_9BURK</name>
<dbReference type="Pfam" id="PF04993">
    <property type="entry name" value="TfoX_N"/>
    <property type="match status" value="1"/>
</dbReference>
<gene>
    <name evidence="2" type="ORF">J2X21_005189</name>
</gene>
<reference evidence="2 3" key="1">
    <citation type="submission" date="2023-07" db="EMBL/GenBank/DDBJ databases">
        <title>Sorghum-associated microbial communities from plants grown in Nebraska, USA.</title>
        <authorList>
            <person name="Schachtman D."/>
        </authorList>
    </citation>
    <scope>NUCLEOTIDE SEQUENCE [LARGE SCALE GENOMIC DNA]</scope>
    <source>
        <strain evidence="2 3">BE316</strain>
    </source>
</reference>
<feature type="domain" description="TfoX N-terminal" evidence="1">
    <location>
        <begin position="1"/>
        <end position="77"/>
    </location>
</feature>
<sequence length="98" mass="10736">MFGSLGFMVRDNLCVTARPERLMCRIDPALHDESLKQEGVETVVMKGRPYLGYVFVASTAVNTNAALDRWIDLCLQHNATLPAGKQKTPVARSTSKAG</sequence>
<protein>
    <submittedName>
        <fullName evidence="2">TfoX/Sxy family transcriptional regulator of competence genes</fullName>
    </submittedName>
</protein>
<proteinExistence type="predicted"/>
<dbReference type="InterPro" id="IPR007076">
    <property type="entry name" value="TfoX_N"/>
</dbReference>
<organism evidence="2 3">
    <name type="scientific">Roseateles asaccharophilus</name>
    <dbReference type="NCBI Taxonomy" id="582607"/>
    <lineage>
        <taxon>Bacteria</taxon>
        <taxon>Pseudomonadati</taxon>
        <taxon>Pseudomonadota</taxon>
        <taxon>Betaproteobacteria</taxon>
        <taxon>Burkholderiales</taxon>
        <taxon>Sphaerotilaceae</taxon>
        <taxon>Roseateles</taxon>
    </lineage>
</organism>
<dbReference type="SUPFAM" id="SSF159894">
    <property type="entry name" value="YgaC/TfoX-N like"/>
    <property type="match status" value="1"/>
</dbReference>
<evidence type="ECO:0000313" key="2">
    <source>
        <dbReference type="EMBL" id="MDR7336019.1"/>
    </source>
</evidence>
<comment type="caution">
    <text evidence="2">The sequence shown here is derived from an EMBL/GenBank/DDBJ whole genome shotgun (WGS) entry which is preliminary data.</text>
</comment>
<keyword evidence="3" id="KW-1185">Reference proteome</keyword>